<dbReference type="InterPro" id="IPR006685">
    <property type="entry name" value="MscS_channel_2nd"/>
</dbReference>
<dbReference type="EMBL" id="CP035913">
    <property type="protein sequence ID" value="QBE65373.1"/>
    <property type="molecule type" value="Genomic_DNA"/>
</dbReference>
<dbReference type="OrthoDB" id="9780668at2"/>
<evidence type="ECO:0000313" key="12">
    <source>
        <dbReference type="EMBL" id="QBE65373.1"/>
    </source>
</evidence>
<evidence type="ECO:0000256" key="3">
    <source>
        <dbReference type="ARBA" id="ARBA00022475"/>
    </source>
</evidence>
<protein>
    <recommendedName>
        <fullName evidence="7">Small-conductance mechanosensitive channel</fullName>
    </recommendedName>
</protein>
<evidence type="ECO:0000256" key="6">
    <source>
        <dbReference type="ARBA" id="ARBA00023136"/>
    </source>
</evidence>
<organism evidence="12 13">
    <name type="scientific">Pseudoduganella lutea</name>
    <dbReference type="NCBI Taxonomy" id="321985"/>
    <lineage>
        <taxon>Bacteria</taxon>
        <taxon>Pseudomonadati</taxon>
        <taxon>Pseudomonadota</taxon>
        <taxon>Betaproteobacteria</taxon>
        <taxon>Burkholderiales</taxon>
        <taxon>Oxalobacteraceae</taxon>
        <taxon>Telluria group</taxon>
        <taxon>Pseudoduganella</taxon>
    </lineage>
</organism>
<dbReference type="InterPro" id="IPR049278">
    <property type="entry name" value="MS_channel_C"/>
</dbReference>
<sequence>MTSILRLRLALLACLFVLVPFALPAQAQVQTQVPAAPSAELVVANRSIFVFRAPLAGYSPADRAEAAERRLERVLARKGRGIASIRSIPEGAQVLLDGSLLFLVTPGDVNLLAGDTPDSVAADSAARMSVALGERMEQASPRYLAIAAGLAVAATLGYLLALRGIGLGQASADRHLQVLLARRLERLSFRNVRLLDAEHYVRLVRRLVIVAAWALRLLASYLWLTFVLRQFPYSRAWGEWLQGHLVETSAEIARSVAAAVPGLLIVLLIAAVAHIATVTVTSVSRRIESGQLQLGGLDQDTAAPSRRLANLVIWLFALAMAYPYLPGSHTAAFQGVTVLAGLMVSIGASSIVAQGAAGLILMYTRPLRKGEYVKIGEAEGTVVELGMFSTRLRTGLGEEVSMPNAYVLANTTKNLSRAFPGSGFVVDTTVTIGYDTPWRQVHAMLETAARNTEGILATPPAFVAQTALSDFYIEYRLVAYADVSAPRARAEALSHLHQNVLDEFNRHGVQIMSPHFIQEARVPQVVRPADWYGPASRESPEEAPASVPRNAAT</sequence>
<dbReference type="SUPFAM" id="SSF82689">
    <property type="entry name" value="Mechanosensitive channel protein MscS (YggB), C-terminal domain"/>
    <property type="match status" value="1"/>
</dbReference>
<keyword evidence="7" id="KW-0997">Cell inner membrane</keyword>
<keyword evidence="6 7" id="KW-0472">Membrane</keyword>
<dbReference type="Proteomes" id="UP000290637">
    <property type="component" value="Chromosome"/>
</dbReference>
<keyword evidence="7" id="KW-0406">Ion transport</keyword>
<feature type="transmembrane region" description="Helical" evidence="7">
    <location>
        <begin position="143"/>
        <end position="161"/>
    </location>
</feature>
<accession>A0A4V0Z416</accession>
<name>A0A4V0Z416_9BURK</name>
<feature type="chain" id="PRO_5020826386" description="Small-conductance mechanosensitive channel" evidence="9">
    <location>
        <begin position="28"/>
        <end position="553"/>
    </location>
</feature>
<feature type="signal peptide" evidence="9">
    <location>
        <begin position="1"/>
        <end position="27"/>
    </location>
</feature>
<dbReference type="Pfam" id="PF00924">
    <property type="entry name" value="MS_channel_2nd"/>
    <property type="match status" value="1"/>
</dbReference>
<evidence type="ECO:0000256" key="1">
    <source>
        <dbReference type="ARBA" id="ARBA00004651"/>
    </source>
</evidence>
<feature type="transmembrane region" description="Helical" evidence="7">
    <location>
        <begin position="308"/>
        <end position="325"/>
    </location>
</feature>
<dbReference type="InterPro" id="IPR023408">
    <property type="entry name" value="MscS_beta-dom_sf"/>
</dbReference>
<keyword evidence="5 7" id="KW-1133">Transmembrane helix</keyword>
<reference evidence="12 13" key="1">
    <citation type="submission" date="2019-02" db="EMBL/GenBank/DDBJ databases">
        <title>Draft Genome Sequences of Six Type Strains of the Genus Massilia.</title>
        <authorList>
            <person name="Miess H."/>
            <person name="Frediansyhah A."/>
            <person name="Gross H."/>
        </authorList>
    </citation>
    <scope>NUCLEOTIDE SEQUENCE [LARGE SCALE GENOMIC DNA]</scope>
    <source>
        <strain evidence="12 13">DSM 17473</strain>
    </source>
</reference>
<evidence type="ECO:0000256" key="9">
    <source>
        <dbReference type="SAM" id="SignalP"/>
    </source>
</evidence>
<evidence type="ECO:0000256" key="5">
    <source>
        <dbReference type="ARBA" id="ARBA00022989"/>
    </source>
</evidence>
<evidence type="ECO:0000259" key="10">
    <source>
        <dbReference type="Pfam" id="PF00924"/>
    </source>
</evidence>
<dbReference type="Pfam" id="PF21082">
    <property type="entry name" value="MS_channel_3rd"/>
    <property type="match status" value="1"/>
</dbReference>
<dbReference type="GO" id="GO:0005886">
    <property type="term" value="C:plasma membrane"/>
    <property type="evidence" value="ECO:0007669"/>
    <property type="project" value="UniProtKB-SubCell"/>
</dbReference>
<feature type="transmembrane region" description="Helical" evidence="7">
    <location>
        <begin position="252"/>
        <end position="276"/>
    </location>
</feature>
<evidence type="ECO:0000256" key="7">
    <source>
        <dbReference type="RuleBase" id="RU369025"/>
    </source>
</evidence>
<keyword evidence="9" id="KW-0732">Signal</keyword>
<feature type="transmembrane region" description="Helical" evidence="7">
    <location>
        <begin position="331"/>
        <end position="364"/>
    </location>
</feature>
<keyword evidence="7" id="KW-0813">Transport</keyword>
<keyword evidence="3" id="KW-1003">Cell membrane</keyword>
<dbReference type="AlphaFoldDB" id="A0A4V0Z416"/>
<dbReference type="RefSeq" id="WP_130188483.1">
    <property type="nucleotide sequence ID" value="NZ_CP035913.1"/>
</dbReference>
<evidence type="ECO:0000259" key="11">
    <source>
        <dbReference type="Pfam" id="PF21082"/>
    </source>
</evidence>
<feature type="transmembrane region" description="Helical" evidence="7">
    <location>
        <begin position="207"/>
        <end position="232"/>
    </location>
</feature>
<comment type="similarity">
    <text evidence="2 7">Belongs to the MscS (TC 1.A.23) family.</text>
</comment>
<comment type="subunit">
    <text evidence="7">Homoheptamer.</text>
</comment>
<feature type="region of interest" description="Disordered" evidence="8">
    <location>
        <begin position="532"/>
        <end position="553"/>
    </location>
</feature>
<dbReference type="InterPro" id="IPR011066">
    <property type="entry name" value="MscS_channel_C_sf"/>
</dbReference>
<comment type="subcellular location">
    <subcellularLocation>
        <location evidence="7">Cell inner membrane</location>
        <topology evidence="7">Multi-pass membrane protein</topology>
    </subcellularLocation>
    <subcellularLocation>
        <location evidence="1">Cell membrane</location>
        <topology evidence="1">Multi-pass membrane protein</topology>
    </subcellularLocation>
</comment>
<keyword evidence="7" id="KW-0407">Ion channel</keyword>
<keyword evidence="4 7" id="KW-0812">Transmembrane</keyword>
<evidence type="ECO:0000256" key="4">
    <source>
        <dbReference type="ARBA" id="ARBA00022692"/>
    </source>
</evidence>
<dbReference type="InterPro" id="IPR045275">
    <property type="entry name" value="MscS_archaea/bacteria_type"/>
</dbReference>
<dbReference type="Gene3D" id="2.30.30.60">
    <property type="match status" value="1"/>
</dbReference>
<comment type="caution">
    <text evidence="7">Lacks conserved residue(s) required for the propagation of feature annotation.</text>
</comment>
<feature type="domain" description="Mechanosensitive ion channel MscS C-terminal" evidence="11">
    <location>
        <begin position="426"/>
        <end position="511"/>
    </location>
</feature>
<dbReference type="InterPro" id="IPR010920">
    <property type="entry name" value="LSM_dom_sf"/>
</dbReference>
<evidence type="ECO:0000256" key="2">
    <source>
        <dbReference type="ARBA" id="ARBA00008017"/>
    </source>
</evidence>
<dbReference type="Gene3D" id="3.30.70.100">
    <property type="match status" value="1"/>
</dbReference>
<dbReference type="GO" id="GO:0008381">
    <property type="term" value="F:mechanosensitive monoatomic ion channel activity"/>
    <property type="evidence" value="ECO:0007669"/>
    <property type="project" value="InterPro"/>
</dbReference>
<keyword evidence="13" id="KW-1185">Reference proteome</keyword>
<evidence type="ECO:0000313" key="13">
    <source>
        <dbReference type="Proteomes" id="UP000290637"/>
    </source>
</evidence>
<gene>
    <name evidence="12" type="ORF">EWM63_22250</name>
</gene>
<dbReference type="PANTHER" id="PTHR30221">
    <property type="entry name" value="SMALL-CONDUCTANCE MECHANOSENSITIVE CHANNEL"/>
    <property type="match status" value="1"/>
</dbReference>
<comment type="function">
    <text evidence="7">Mechanosensitive channel that participates in the regulation of osmotic pressure changes within the cell, opening in response to stretch forces in the membrane lipid bilayer, without the need for other proteins. Contributes to normal resistance to hypoosmotic shock. Forms an ion channel of 1.0 nanosiemens conductance with a slight preference for anions.</text>
</comment>
<dbReference type="PANTHER" id="PTHR30221:SF18">
    <property type="entry name" value="SLL0590 PROTEIN"/>
    <property type="match status" value="1"/>
</dbReference>
<dbReference type="SUPFAM" id="SSF50182">
    <property type="entry name" value="Sm-like ribonucleoproteins"/>
    <property type="match status" value="1"/>
</dbReference>
<dbReference type="KEGG" id="plue:EWM63_22250"/>
<evidence type="ECO:0000256" key="8">
    <source>
        <dbReference type="SAM" id="MobiDB-lite"/>
    </source>
</evidence>
<feature type="domain" description="Mechanosensitive ion channel MscS" evidence="10">
    <location>
        <begin position="352"/>
        <end position="417"/>
    </location>
</feature>
<proteinExistence type="inferred from homology"/>